<evidence type="ECO:0000256" key="1">
    <source>
        <dbReference type="ARBA" id="ARBA00023125"/>
    </source>
</evidence>
<evidence type="ECO:0000313" key="5">
    <source>
        <dbReference type="Proteomes" id="UP000468388"/>
    </source>
</evidence>
<feature type="domain" description="HTH tetR-type" evidence="3">
    <location>
        <begin position="6"/>
        <end position="64"/>
    </location>
</feature>
<comment type="caution">
    <text evidence="4">The sequence shown here is derived from an EMBL/GenBank/DDBJ whole genome shotgun (WGS) entry which is preliminary data.</text>
</comment>
<dbReference type="InterPro" id="IPR009057">
    <property type="entry name" value="Homeodomain-like_sf"/>
</dbReference>
<organism evidence="4 5">
    <name type="scientific">Chitinophaga oryziterrae</name>
    <dbReference type="NCBI Taxonomy" id="1031224"/>
    <lineage>
        <taxon>Bacteria</taxon>
        <taxon>Pseudomonadati</taxon>
        <taxon>Bacteroidota</taxon>
        <taxon>Chitinophagia</taxon>
        <taxon>Chitinophagales</taxon>
        <taxon>Chitinophagaceae</taxon>
        <taxon>Chitinophaga</taxon>
    </lineage>
</organism>
<accession>A0A6N8J8V9</accession>
<keyword evidence="5" id="KW-1185">Reference proteome</keyword>
<reference evidence="4 5" key="1">
    <citation type="submission" date="2019-12" db="EMBL/GenBank/DDBJ databases">
        <title>The draft genomic sequence of strain Chitinophaga oryziterrae JCM 16595.</title>
        <authorList>
            <person name="Zhang X."/>
        </authorList>
    </citation>
    <scope>NUCLEOTIDE SEQUENCE [LARGE SCALE GENOMIC DNA]</scope>
    <source>
        <strain evidence="4 5">JCM 16595</strain>
    </source>
</reference>
<sequence length="188" mass="21502">MQFMLEDTRQNIINAAIFIFNEDLSAPLEKVADQATVTRRTLHRYFSNREELLAACNEEMQKSCGLAMKAAEQRSDDPLVQLEYLLYAAIDCGVKYAFLHKLHHMHGHQHVHKDKDCARYDRTFGKIQHIIEKLKDKGIISKLITVEWIAIFFPGIVTASINSHASGNMDNEHLKKLAWFSFSKGIGV</sequence>
<dbReference type="PROSITE" id="PS50977">
    <property type="entry name" value="HTH_TETR_2"/>
    <property type="match status" value="1"/>
</dbReference>
<dbReference type="SUPFAM" id="SSF46689">
    <property type="entry name" value="Homeodomain-like"/>
    <property type="match status" value="1"/>
</dbReference>
<evidence type="ECO:0000259" key="3">
    <source>
        <dbReference type="PROSITE" id="PS50977"/>
    </source>
</evidence>
<keyword evidence="1 2" id="KW-0238">DNA-binding</keyword>
<dbReference type="GO" id="GO:0003677">
    <property type="term" value="F:DNA binding"/>
    <property type="evidence" value="ECO:0007669"/>
    <property type="project" value="UniProtKB-UniRule"/>
</dbReference>
<feature type="DNA-binding region" description="H-T-H motif" evidence="2">
    <location>
        <begin position="27"/>
        <end position="46"/>
    </location>
</feature>
<dbReference type="Proteomes" id="UP000468388">
    <property type="component" value="Unassembled WGS sequence"/>
</dbReference>
<dbReference type="EMBL" id="WRXO01000003">
    <property type="protein sequence ID" value="MVT41670.1"/>
    <property type="molecule type" value="Genomic_DNA"/>
</dbReference>
<dbReference type="Gene3D" id="1.10.357.10">
    <property type="entry name" value="Tetracycline Repressor, domain 2"/>
    <property type="match status" value="1"/>
</dbReference>
<gene>
    <name evidence="4" type="ORF">GO495_13860</name>
</gene>
<proteinExistence type="predicted"/>
<dbReference type="Pfam" id="PF00440">
    <property type="entry name" value="TetR_N"/>
    <property type="match status" value="1"/>
</dbReference>
<name>A0A6N8J8V9_9BACT</name>
<dbReference type="InterPro" id="IPR001647">
    <property type="entry name" value="HTH_TetR"/>
</dbReference>
<protein>
    <submittedName>
        <fullName evidence="4">TetR family transcriptional regulator</fullName>
    </submittedName>
</protein>
<evidence type="ECO:0000313" key="4">
    <source>
        <dbReference type="EMBL" id="MVT41670.1"/>
    </source>
</evidence>
<dbReference type="OrthoDB" id="9795011at2"/>
<dbReference type="AlphaFoldDB" id="A0A6N8J8V9"/>
<evidence type="ECO:0000256" key="2">
    <source>
        <dbReference type="PROSITE-ProRule" id="PRU00335"/>
    </source>
</evidence>